<evidence type="ECO:0000313" key="2">
    <source>
        <dbReference type="Proteomes" id="UP000572635"/>
    </source>
</evidence>
<keyword evidence="2" id="KW-1185">Reference proteome</keyword>
<dbReference type="EMBL" id="JACHDB010000001">
    <property type="protein sequence ID" value="MBB5434070.1"/>
    <property type="molecule type" value="Genomic_DNA"/>
</dbReference>
<evidence type="ECO:0000313" key="1">
    <source>
        <dbReference type="EMBL" id="MBB5434070.1"/>
    </source>
</evidence>
<dbReference type="Pfam" id="PF05768">
    <property type="entry name" value="Glrx-like"/>
    <property type="match status" value="1"/>
</dbReference>
<accession>A0A7W8QQI6</accession>
<dbReference type="AlphaFoldDB" id="A0A7W8QQI6"/>
<comment type="caution">
    <text evidence="1">The sequence shown here is derived from an EMBL/GenBank/DDBJ whole genome shotgun (WGS) entry which is preliminary data.</text>
</comment>
<dbReference type="InterPro" id="IPR036249">
    <property type="entry name" value="Thioredoxin-like_sf"/>
</dbReference>
<dbReference type="Gene3D" id="3.40.30.10">
    <property type="entry name" value="Glutaredoxin"/>
    <property type="match status" value="1"/>
</dbReference>
<gene>
    <name evidence="1" type="ORF">HDA36_004154</name>
</gene>
<name>A0A7W8QQI6_9ACTN</name>
<dbReference type="Proteomes" id="UP000572635">
    <property type="component" value="Unassembled WGS sequence"/>
</dbReference>
<organism evidence="1 2">
    <name type="scientific">Nocardiopsis composta</name>
    <dbReference type="NCBI Taxonomy" id="157465"/>
    <lineage>
        <taxon>Bacteria</taxon>
        <taxon>Bacillati</taxon>
        <taxon>Actinomycetota</taxon>
        <taxon>Actinomycetes</taxon>
        <taxon>Streptosporangiales</taxon>
        <taxon>Nocardiopsidaceae</taxon>
        <taxon>Nocardiopsis</taxon>
    </lineage>
</organism>
<dbReference type="SUPFAM" id="SSF52833">
    <property type="entry name" value="Thioredoxin-like"/>
    <property type="match status" value="1"/>
</dbReference>
<sequence length="95" mass="10486">MADGGQGAERAAAAPRITMLGKHGCHLCDEALEVIRRVAADTGAGYEVRYLEDASRQERDEYWERIPVTFVDGAPHDFWRVSERRLRAALAGGGE</sequence>
<protein>
    <submittedName>
        <fullName evidence="1">Glutaredoxin</fullName>
    </submittedName>
</protein>
<proteinExistence type="predicted"/>
<reference evidence="1 2" key="1">
    <citation type="submission" date="2020-08" db="EMBL/GenBank/DDBJ databases">
        <title>Sequencing the genomes of 1000 actinobacteria strains.</title>
        <authorList>
            <person name="Klenk H.-P."/>
        </authorList>
    </citation>
    <scope>NUCLEOTIDE SEQUENCE [LARGE SCALE GENOMIC DNA]</scope>
    <source>
        <strain evidence="1 2">DSM 44551</strain>
    </source>
</reference>
<dbReference type="InterPro" id="IPR008554">
    <property type="entry name" value="Glutaredoxin-like"/>
</dbReference>